<sequence length="680" mass="73820">MKTKHSIDIENRSMEVDEEPGSGRSTPVLDEPEYHDIEGREKDGEDNELMVDDGGGSDNESQRGGLQDDDADAEYVSDGGEVEREEVERDMDEDEDMSDQEQNGDDYNNNGPSSPASPAMSVDEPESPQQMSYSAHGSPAGSPAGSAQYDNDGPNSPAADQENSNRDYSPSRSESQAVSPSSQTKEDSQPASPARSRSPSPAGSGPKSPSDNGSQSQSPARSRSGSPTGSQALSPARSRSPSPTRSGSRSPSPAKSGSRSPSPARSRSGSPSPTRSRSGSPGVQRSRSGSPGVQRSRSGSPAQSGSRSPSPARSRSGSPASQRSRSGSRSPARSGSGSPSPTRKVEVVPLPLQEVDQEVVAGLLPQQEVVLEVVVAHPLQLGVDLEVVVLKVKLKARKEKGLRKVRGILSDDESEVATGEVVGNEVLPQLSEDENEEEARHDFVSDFDMMMAKKKEEMKKRRKKRGNVDIINDSDDLIADMIVKMKEAAEEDRELNRKKLPAFRKRKYLPVVVSQLKKSDLHAFFLDSGILNAITEWLAPLPDKSLPHLEIRECLLRLLTEFPSINAGTLKSSGIGKAVMYLYKHPKETKENRDKAGKLISKGVRPGEKGWINRARVPAPSIKDYVVRPKWKVEERVKSSGGKKEVTRYEKHVRSFAEKKKFGKSQRAVTISIEGRNMAL</sequence>
<comment type="similarity">
    <text evidence="1">Belongs to the IWS1 family.</text>
</comment>
<feature type="domain" description="TFIIS N-terminal" evidence="4">
    <location>
        <begin position="532"/>
        <end position="610"/>
    </location>
</feature>
<keyword evidence="2" id="KW-0539">Nucleus</keyword>
<feature type="compositionally biased region" description="Polar residues" evidence="3">
    <location>
        <begin position="211"/>
        <end position="233"/>
    </location>
</feature>
<proteinExistence type="inferred from homology"/>
<evidence type="ECO:0000256" key="2">
    <source>
        <dbReference type="PROSITE-ProRule" id="PRU00649"/>
    </source>
</evidence>
<dbReference type="PROSITE" id="PS51319">
    <property type="entry name" value="TFIIS_N"/>
    <property type="match status" value="1"/>
</dbReference>
<name>A0ABQ9EZW2_TEGGR</name>
<dbReference type="InterPro" id="IPR051037">
    <property type="entry name" value="RNAPII_TF_IWS1"/>
</dbReference>
<dbReference type="EMBL" id="JARBDR010000640">
    <property type="protein sequence ID" value="KAJ8310687.1"/>
    <property type="molecule type" value="Genomic_DNA"/>
</dbReference>
<gene>
    <name evidence="5" type="ORF">KUTeg_012552</name>
</gene>
<evidence type="ECO:0000256" key="3">
    <source>
        <dbReference type="SAM" id="MobiDB-lite"/>
    </source>
</evidence>
<dbReference type="PANTHER" id="PTHR46010:SF1">
    <property type="entry name" value="PROTEIN IWS1 HOMOLOG"/>
    <property type="match status" value="1"/>
</dbReference>
<feature type="compositionally biased region" description="Low complexity" evidence="3">
    <location>
        <begin position="190"/>
        <end position="210"/>
    </location>
</feature>
<feature type="compositionally biased region" description="Low complexity" evidence="3">
    <location>
        <begin position="234"/>
        <end position="282"/>
    </location>
</feature>
<organism evidence="5 6">
    <name type="scientific">Tegillarca granosa</name>
    <name type="common">Malaysian cockle</name>
    <name type="synonym">Anadara granosa</name>
    <dbReference type="NCBI Taxonomy" id="220873"/>
    <lineage>
        <taxon>Eukaryota</taxon>
        <taxon>Metazoa</taxon>
        <taxon>Spiralia</taxon>
        <taxon>Lophotrochozoa</taxon>
        <taxon>Mollusca</taxon>
        <taxon>Bivalvia</taxon>
        <taxon>Autobranchia</taxon>
        <taxon>Pteriomorphia</taxon>
        <taxon>Arcoida</taxon>
        <taxon>Arcoidea</taxon>
        <taxon>Arcidae</taxon>
        <taxon>Tegillarca</taxon>
    </lineage>
</organism>
<protein>
    <recommendedName>
        <fullName evidence="4">TFIIS N-terminal domain-containing protein</fullName>
    </recommendedName>
</protein>
<feature type="compositionally biased region" description="Polar residues" evidence="3">
    <location>
        <begin position="166"/>
        <end position="183"/>
    </location>
</feature>
<comment type="subcellular location">
    <subcellularLocation>
        <location evidence="2">Nucleus</location>
    </subcellularLocation>
</comment>
<dbReference type="Proteomes" id="UP001217089">
    <property type="component" value="Unassembled WGS sequence"/>
</dbReference>
<feature type="compositionally biased region" description="Polar residues" evidence="3">
    <location>
        <begin position="105"/>
        <end position="116"/>
    </location>
</feature>
<dbReference type="InterPro" id="IPR017923">
    <property type="entry name" value="TFIIS_N"/>
</dbReference>
<keyword evidence="6" id="KW-1185">Reference proteome</keyword>
<evidence type="ECO:0000256" key="1">
    <source>
        <dbReference type="ARBA" id="ARBA00037992"/>
    </source>
</evidence>
<evidence type="ECO:0000313" key="6">
    <source>
        <dbReference type="Proteomes" id="UP001217089"/>
    </source>
</evidence>
<feature type="compositionally biased region" description="Basic and acidic residues" evidence="3">
    <location>
        <begin position="1"/>
        <end position="15"/>
    </location>
</feature>
<evidence type="ECO:0000313" key="5">
    <source>
        <dbReference type="EMBL" id="KAJ8310687.1"/>
    </source>
</evidence>
<reference evidence="5 6" key="1">
    <citation type="submission" date="2022-12" db="EMBL/GenBank/DDBJ databases">
        <title>Chromosome-level genome of Tegillarca granosa.</title>
        <authorList>
            <person name="Kim J."/>
        </authorList>
    </citation>
    <scope>NUCLEOTIDE SEQUENCE [LARGE SCALE GENOMIC DNA]</scope>
    <source>
        <strain evidence="5">Teg-2019</strain>
        <tissue evidence="5">Adductor muscle</tissue>
    </source>
</reference>
<feature type="compositionally biased region" description="Acidic residues" evidence="3">
    <location>
        <begin position="83"/>
        <end position="104"/>
    </location>
</feature>
<dbReference type="Pfam" id="PF08711">
    <property type="entry name" value="Med26"/>
    <property type="match status" value="1"/>
</dbReference>
<feature type="compositionally biased region" description="Low complexity" evidence="3">
    <location>
        <begin position="294"/>
        <end position="341"/>
    </location>
</feature>
<feature type="compositionally biased region" description="Polar residues" evidence="3">
    <location>
        <begin position="283"/>
        <end position="293"/>
    </location>
</feature>
<comment type="caution">
    <text evidence="5">The sequence shown here is derived from an EMBL/GenBank/DDBJ whole genome shotgun (WGS) entry which is preliminary data.</text>
</comment>
<dbReference type="InterPro" id="IPR035441">
    <property type="entry name" value="TFIIS/LEDGF_dom_sf"/>
</dbReference>
<accession>A0ABQ9EZW2</accession>
<evidence type="ECO:0000259" key="4">
    <source>
        <dbReference type="PROSITE" id="PS51319"/>
    </source>
</evidence>
<feature type="region of interest" description="Disordered" evidence="3">
    <location>
        <begin position="1"/>
        <end position="344"/>
    </location>
</feature>
<feature type="compositionally biased region" description="Basic and acidic residues" evidence="3">
    <location>
        <begin position="32"/>
        <end position="43"/>
    </location>
</feature>
<dbReference type="PANTHER" id="PTHR46010">
    <property type="entry name" value="PROTEIN IWS1 HOMOLOG"/>
    <property type="match status" value="1"/>
</dbReference>
<dbReference type="Gene3D" id="1.20.930.10">
    <property type="entry name" value="Conserved domain common to transcription factors TFIIS, elongin A, CRSP70"/>
    <property type="match status" value="1"/>
</dbReference>